<organism evidence="1 2">
    <name type="scientific">Cellulophaga fucicola</name>
    <dbReference type="NCBI Taxonomy" id="76595"/>
    <lineage>
        <taxon>Bacteria</taxon>
        <taxon>Pseudomonadati</taxon>
        <taxon>Bacteroidota</taxon>
        <taxon>Flavobacteriia</taxon>
        <taxon>Flavobacteriales</taxon>
        <taxon>Flavobacteriaceae</taxon>
        <taxon>Cellulophaga</taxon>
    </lineage>
</organism>
<dbReference type="Proteomes" id="UP000183257">
    <property type="component" value="Unassembled WGS sequence"/>
</dbReference>
<dbReference type="STRING" id="76595.SAMN05660313_02358"/>
<dbReference type="OrthoDB" id="1524821at2"/>
<dbReference type="Pfam" id="PF02620">
    <property type="entry name" value="YceD"/>
    <property type="match status" value="1"/>
</dbReference>
<dbReference type="RefSeq" id="WP_072303995.1">
    <property type="nucleotide sequence ID" value="NZ_CBDUMO010000025.1"/>
</dbReference>
<accession>A0A1K1Q5R2</accession>
<proteinExistence type="predicted"/>
<dbReference type="InterPro" id="IPR003772">
    <property type="entry name" value="YceD"/>
</dbReference>
<dbReference type="AlphaFoldDB" id="A0A1K1Q5R2"/>
<protein>
    <submittedName>
        <fullName evidence="1">Uncharacterized metal-binding protein YceD, DUF177 family</fullName>
    </submittedName>
</protein>
<dbReference type="EMBL" id="FPIY01000003">
    <property type="protein sequence ID" value="SFW55084.1"/>
    <property type="molecule type" value="Genomic_DNA"/>
</dbReference>
<reference evidence="2" key="1">
    <citation type="submission" date="2016-11" db="EMBL/GenBank/DDBJ databases">
        <authorList>
            <person name="Varghese N."/>
            <person name="Submissions S."/>
        </authorList>
    </citation>
    <scope>NUCLEOTIDE SEQUENCE [LARGE SCALE GENOMIC DNA]</scope>
    <source>
        <strain evidence="2">DSM 24786</strain>
    </source>
</reference>
<evidence type="ECO:0000313" key="1">
    <source>
        <dbReference type="EMBL" id="SFW55084.1"/>
    </source>
</evidence>
<evidence type="ECO:0000313" key="2">
    <source>
        <dbReference type="Proteomes" id="UP000183257"/>
    </source>
</evidence>
<keyword evidence="2" id="KW-1185">Reference proteome</keyword>
<gene>
    <name evidence="1" type="ORF">SAMN05660313_02358</name>
</gene>
<sequence>MMKLKEFSIPFSGLKQGKHSFEYNIDNKFFEAFEYDEFNSANIQIEVLLNKTSTMLELEMKAEGTVNVFCDISSEAYDQDIDSTLELVVKFGDEYNDENEEILIIPHGDYQVNVSQYLYEMLVLAVPSKRIHPGVLDGTLRSKAVDKLEELQPKEEKENKEDIDPRWDALKKLITDK</sequence>
<name>A0A1K1Q5R2_9FLAO</name>